<keyword evidence="4" id="KW-1185">Reference proteome</keyword>
<proteinExistence type="predicted"/>
<evidence type="ECO:0000313" key="4">
    <source>
        <dbReference type="Proteomes" id="UP000583800"/>
    </source>
</evidence>
<feature type="transmembrane region" description="Helical" evidence="2">
    <location>
        <begin position="161"/>
        <end position="183"/>
    </location>
</feature>
<reference evidence="3 4" key="1">
    <citation type="submission" date="2020-08" db="EMBL/GenBank/DDBJ databases">
        <title>Sequencing the genomes of 1000 actinobacteria strains.</title>
        <authorList>
            <person name="Klenk H.-P."/>
        </authorList>
    </citation>
    <scope>NUCLEOTIDE SEQUENCE [LARGE SCALE GENOMIC DNA]</scope>
    <source>
        <strain evidence="3 4">DSM 45913</strain>
    </source>
</reference>
<feature type="region of interest" description="Disordered" evidence="1">
    <location>
        <begin position="1"/>
        <end position="35"/>
    </location>
</feature>
<feature type="transmembrane region" description="Helical" evidence="2">
    <location>
        <begin position="89"/>
        <end position="107"/>
    </location>
</feature>
<evidence type="ECO:0000256" key="1">
    <source>
        <dbReference type="SAM" id="MobiDB-lite"/>
    </source>
</evidence>
<sequence length="224" mass="22252">MTPPDRPTAPPAGVPAPGAAGPGGGAAERAGQRRRSGSGRELGAWVLVTALGCVLVLFATTRPWVSGVRGAGAHGGAPATPTGGDLGPALVPVALAGLAGVVAALAAKGVARRVIGALVALCGFVAGFATWLAAGGQTVLGWLREHNVLQAADALQWDTVALWPALSGLGAALTAAGGVVAVVRGGRWAGMSDRYERDPARRPSPDAGDRALWDALDRGDDPTS</sequence>
<organism evidence="3 4">
    <name type="scientific">Nonomuraea muscovyensis</name>
    <dbReference type="NCBI Taxonomy" id="1124761"/>
    <lineage>
        <taxon>Bacteria</taxon>
        <taxon>Bacillati</taxon>
        <taxon>Actinomycetota</taxon>
        <taxon>Actinomycetes</taxon>
        <taxon>Streptosporangiales</taxon>
        <taxon>Streptosporangiaceae</taxon>
        <taxon>Nonomuraea</taxon>
    </lineage>
</organism>
<feature type="transmembrane region" description="Helical" evidence="2">
    <location>
        <begin position="42"/>
        <end position="60"/>
    </location>
</feature>
<comment type="caution">
    <text evidence="3">The sequence shown here is derived from an EMBL/GenBank/DDBJ whole genome shotgun (WGS) entry which is preliminary data.</text>
</comment>
<dbReference type="InterPro" id="IPR019051">
    <property type="entry name" value="Trp_biosyn_TM_oprn/chp"/>
</dbReference>
<dbReference type="RefSeq" id="WP_185082126.1">
    <property type="nucleotide sequence ID" value="NZ_JACHJB010000001.1"/>
</dbReference>
<evidence type="ECO:0000313" key="3">
    <source>
        <dbReference type="EMBL" id="MBB6343930.1"/>
    </source>
</evidence>
<keyword evidence="2" id="KW-0472">Membrane</keyword>
<keyword evidence="2" id="KW-0812">Transmembrane</keyword>
<feature type="region of interest" description="Disordered" evidence="1">
    <location>
        <begin position="194"/>
        <end position="224"/>
    </location>
</feature>
<accession>A0A7X0BW64</accession>
<feature type="transmembrane region" description="Helical" evidence="2">
    <location>
        <begin position="114"/>
        <end position="134"/>
    </location>
</feature>
<dbReference type="Pfam" id="PF09534">
    <property type="entry name" value="Trp_oprn_chp"/>
    <property type="match status" value="1"/>
</dbReference>
<feature type="compositionally biased region" description="Pro residues" evidence="1">
    <location>
        <begin position="1"/>
        <end position="14"/>
    </location>
</feature>
<dbReference type="Proteomes" id="UP000583800">
    <property type="component" value="Unassembled WGS sequence"/>
</dbReference>
<keyword evidence="2" id="KW-1133">Transmembrane helix</keyword>
<gene>
    <name evidence="3" type="ORF">FHU36_000439</name>
</gene>
<evidence type="ECO:0000256" key="2">
    <source>
        <dbReference type="SAM" id="Phobius"/>
    </source>
</evidence>
<name>A0A7X0BW64_9ACTN</name>
<dbReference type="EMBL" id="JACHJB010000001">
    <property type="protein sequence ID" value="MBB6343930.1"/>
    <property type="molecule type" value="Genomic_DNA"/>
</dbReference>
<dbReference type="AlphaFoldDB" id="A0A7X0BW64"/>
<protein>
    <submittedName>
        <fullName evidence="3">Putative membrane protein (TIGR02234 family)</fullName>
    </submittedName>
</protein>